<accession>A0A6J6A9E5</accession>
<dbReference type="PANTHER" id="PTHR30572">
    <property type="entry name" value="MEMBRANE COMPONENT OF TRANSPORTER-RELATED"/>
    <property type="match status" value="1"/>
</dbReference>
<dbReference type="EMBL" id="CAFBOL010000069">
    <property type="protein sequence ID" value="CAB5001588.1"/>
    <property type="molecule type" value="Genomic_DNA"/>
</dbReference>
<evidence type="ECO:0000256" key="5">
    <source>
        <dbReference type="ARBA" id="ARBA00023136"/>
    </source>
</evidence>
<feature type="domain" description="ABC3 transporter permease C-terminal" evidence="8">
    <location>
        <begin position="284"/>
        <end position="405"/>
    </location>
</feature>
<name>A0A6J6A9E5_9ZZZZ</name>
<organism evidence="10">
    <name type="scientific">freshwater metagenome</name>
    <dbReference type="NCBI Taxonomy" id="449393"/>
    <lineage>
        <taxon>unclassified sequences</taxon>
        <taxon>metagenomes</taxon>
        <taxon>ecological metagenomes</taxon>
    </lineage>
</organism>
<feature type="transmembrane region" description="Helical" evidence="7">
    <location>
        <begin position="450"/>
        <end position="470"/>
    </location>
</feature>
<evidence type="ECO:0000256" key="6">
    <source>
        <dbReference type="ARBA" id="ARBA00038076"/>
    </source>
</evidence>
<keyword evidence="3 7" id="KW-0812">Transmembrane</keyword>
<evidence type="ECO:0000256" key="2">
    <source>
        <dbReference type="ARBA" id="ARBA00022475"/>
    </source>
</evidence>
<dbReference type="EMBL" id="CAEZYF010000045">
    <property type="protein sequence ID" value="CAB4751127.1"/>
    <property type="molecule type" value="Genomic_DNA"/>
</dbReference>
<dbReference type="InterPro" id="IPR050250">
    <property type="entry name" value="Macrolide_Exporter_MacB"/>
</dbReference>
<dbReference type="InterPro" id="IPR003838">
    <property type="entry name" value="ABC3_permease_C"/>
</dbReference>
<feature type="transmembrane region" description="Helical" evidence="7">
    <location>
        <begin position="735"/>
        <end position="758"/>
    </location>
</feature>
<evidence type="ECO:0000256" key="4">
    <source>
        <dbReference type="ARBA" id="ARBA00022989"/>
    </source>
</evidence>
<dbReference type="EMBL" id="CAESGF010000021">
    <property type="protein sequence ID" value="CAB4364974.1"/>
    <property type="molecule type" value="Genomic_DNA"/>
</dbReference>
<dbReference type="EMBL" id="CAFAAV010000196">
    <property type="protein sequence ID" value="CAB4831636.1"/>
    <property type="molecule type" value="Genomic_DNA"/>
</dbReference>
<sequence>MRLWFTLRWSARDLRKKWLQVAAIAFVIAIGTGVYSALGSTATWRRESNADSFAMTGMFDLRVKAAEGATAPAGALLAVLQHLPDPSVVSVAEERLIEPTQVDASTPGRSILVPGRIVGVDVSGGGPQLMIPFVAAGDGRALTAGDDGGATAVLERNFADFYDLPPGTTVRLSGDQSVTAVGLGLAPEYFFVTTEDGGFFAQANFAAVFVPLATAQRLTGLDGKVNDLVLNVRADVPVAEVKAQVTAAFAAADLGLGETVMTARDDTTYRLLYDDIDGDQKVDNVFAMLILAGAAFGAFNLASRMVEAQRREIGIAMALGSSRRQLALRPMLVGVQIALAGVVLGMGVGLLAIWALRPVYMTTLPMPVWHTGFQWAVFARGAALGFVLPLVATAWPVVRAVRMSPVDAITTTHRTARGGLAPLLRRLPWPRSAFRRMPIANVLRTPRRTLLTSLGIGAAVATLVAVLGMLDSFYGTVDANDREVLADHPDRVAVALDGFVKVDSDQFAALSSSPTVGAIEPVLRVGGHVRAVGQPMTSGFDVIVESIDMTSEVWTPTIAAGNSDHGIVISRTAADDLHLSVGDSVILTHPALSATGIAMVDTVVPIAGVHPSPYRFGVYLDRSQLAVFGADGLANAAYLLPSAGTTPDDVQRALFALPAVASVQPVSMSSTVLRNSMDSFTSVFRVLEGFILLLALLIAYNATSINADERARERATLFAFGLPVRRVMAIEIVEGLIYGLLGTAIGIGLGAVVVNWVASSVISTTMPELGMKVIISGTTILTAVLLGVVAVAVAPLLTLRRMRRMNVPGTLRIVE</sequence>
<comment type="similarity">
    <text evidence="6">Belongs to the ABC-4 integral membrane protein family.</text>
</comment>
<evidence type="ECO:0000313" key="12">
    <source>
        <dbReference type="EMBL" id="CAB4831636.1"/>
    </source>
</evidence>
<dbReference type="AlphaFoldDB" id="A0A6J6A9E5"/>
<keyword evidence="5 7" id="KW-0472">Membrane</keyword>
<gene>
    <name evidence="11" type="ORF">UFOPK2656_03547</name>
    <name evidence="12" type="ORF">UFOPK3099_02150</name>
    <name evidence="13" type="ORF">UFOPK3651_02523</name>
    <name evidence="14" type="ORF">UFOPK3931_02184</name>
    <name evidence="10" type="ORF">UFOPK4189_02732</name>
</gene>
<dbReference type="GO" id="GO:0005886">
    <property type="term" value="C:plasma membrane"/>
    <property type="evidence" value="ECO:0007669"/>
    <property type="project" value="UniProtKB-SubCell"/>
</dbReference>
<feature type="domain" description="ABC3 transporter permease C-terminal" evidence="8">
    <location>
        <begin position="690"/>
        <end position="807"/>
    </location>
</feature>
<dbReference type="InterPro" id="IPR025857">
    <property type="entry name" value="MacB_PCD"/>
</dbReference>
<evidence type="ECO:0000313" key="10">
    <source>
        <dbReference type="EMBL" id="CAB4364974.1"/>
    </source>
</evidence>
<evidence type="ECO:0000313" key="11">
    <source>
        <dbReference type="EMBL" id="CAB4751127.1"/>
    </source>
</evidence>
<evidence type="ECO:0000259" key="9">
    <source>
        <dbReference type="Pfam" id="PF12704"/>
    </source>
</evidence>
<feature type="transmembrane region" description="Helical" evidence="7">
    <location>
        <begin position="773"/>
        <end position="797"/>
    </location>
</feature>
<reference evidence="10" key="1">
    <citation type="submission" date="2020-05" db="EMBL/GenBank/DDBJ databases">
        <authorList>
            <person name="Chiriac C."/>
            <person name="Salcher M."/>
            <person name="Ghai R."/>
            <person name="Kavagutti S V."/>
        </authorList>
    </citation>
    <scope>NUCLEOTIDE SEQUENCE</scope>
</reference>
<comment type="subcellular location">
    <subcellularLocation>
        <location evidence="1">Cell membrane</location>
        <topology evidence="1">Multi-pass membrane protein</topology>
    </subcellularLocation>
</comment>
<dbReference type="Pfam" id="PF02687">
    <property type="entry name" value="FtsX"/>
    <property type="match status" value="2"/>
</dbReference>
<feature type="transmembrane region" description="Helical" evidence="7">
    <location>
        <begin position="331"/>
        <end position="355"/>
    </location>
</feature>
<feature type="transmembrane region" description="Helical" evidence="7">
    <location>
        <begin position="285"/>
        <end position="302"/>
    </location>
</feature>
<keyword evidence="4 7" id="KW-1133">Transmembrane helix</keyword>
<keyword evidence="2" id="KW-1003">Cell membrane</keyword>
<evidence type="ECO:0000313" key="13">
    <source>
        <dbReference type="EMBL" id="CAB4946099.1"/>
    </source>
</evidence>
<evidence type="ECO:0000256" key="1">
    <source>
        <dbReference type="ARBA" id="ARBA00004651"/>
    </source>
</evidence>
<evidence type="ECO:0000259" key="8">
    <source>
        <dbReference type="Pfam" id="PF02687"/>
    </source>
</evidence>
<proteinExistence type="inferred from homology"/>
<evidence type="ECO:0000256" key="3">
    <source>
        <dbReference type="ARBA" id="ARBA00022692"/>
    </source>
</evidence>
<dbReference type="PANTHER" id="PTHR30572:SF4">
    <property type="entry name" value="ABC TRANSPORTER PERMEASE YTRF"/>
    <property type="match status" value="1"/>
</dbReference>
<evidence type="ECO:0000313" key="14">
    <source>
        <dbReference type="EMBL" id="CAB5001588.1"/>
    </source>
</evidence>
<protein>
    <submittedName>
        <fullName evidence="10">Unannotated protein</fullName>
    </submittedName>
</protein>
<dbReference type="Pfam" id="PF12704">
    <property type="entry name" value="MacB_PCD"/>
    <property type="match status" value="1"/>
</dbReference>
<dbReference type="GO" id="GO:0022857">
    <property type="term" value="F:transmembrane transporter activity"/>
    <property type="evidence" value="ECO:0007669"/>
    <property type="project" value="TreeGrafter"/>
</dbReference>
<feature type="transmembrane region" description="Helical" evidence="7">
    <location>
        <begin position="683"/>
        <end position="702"/>
    </location>
</feature>
<evidence type="ECO:0000256" key="7">
    <source>
        <dbReference type="SAM" id="Phobius"/>
    </source>
</evidence>
<feature type="domain" description="MacB-like periplasmic core" evidence="9">
    <location>
        <begin position="25"/>
        <end position="247"/>
    </location>
</feature>
<feature type="transmembrane region" description="Helical" evidence="7">
    <location>
        <begin position="375"/>
        <end position="398"/>
    </location>
</feature>
<dbReference type="EMBL" id="CAFBMT010000017">
    <property type="protein sequence ID" value="CAB4946099.1"/>
    <property type="molecule type" value="Genomic_DNA"/>
</dbReference>